<name>A0A4V0YD18_9MICO</name>
<gene>
    <name evidence="7" type="ORF">ET475_03565</name>
</gene>
<dbReference type="Pfam" id="PF01494">
    <property type="entry name" value="FAD_binding_3"/>
    <property type="match status" value="1"/>
</dbReference>
<dbReference type="GO" id="GO:0004497">
    <property type="term" value="F:monooxygenase activity"/>
    <property type="evidence" value="ECO:0007669"/>
    <property type="project" value="UniProtKB-KW"/>
</dbReference>
<dbReference type="PANTHER" id="PTHR13789:SF318">
    <property type="entry name" value="GERANYLGERANYL DIPHOSPHATE REDUCTASE"/>
    <property type="match status" value="1"/>
</dbReference>
<dbReference type="AlphaFoldDB" id="A0A4V0YD18"/>
<dbReference type="OrthoDB" id="9782160at2"/>
<accession>A0A4V0YD18</accession>
<evidence type="ECO:0000259" key="6">
    <source>
        <dbReference type="Pfam" id="PF01494"/>
    </source>
</evidence>
<evidence type="ECO:0000256" key="5">
    <source>
        <dbReference type="ARBA" id="ARBA00023033"/>
    </source>
</evidence>
<evidence type="ECO:0000256" key="2">
    <source>
        <dbReference type="ARBA" id="ARBA00022630"/>
    </source>
</evidence>
<dbReference type="GO" id="GO:0071949">
    <property type="term" value="F:FAD binding"/>
    <property type="evidence" value="ECO:0007669"/>
    <property type="project" value="InterPro"/>
</dbReference>
<keyword evidence="5" id="KW-0503">Monooxygenase</keyword>
<keyword evidence="2" id="KW-0285">Flavoprotein</keyword>
<evidence type="ECO:0000256" key="4">
    <source>
        <dbReference type="ARBA" id="ARBA00023002"/>
    </source>
</evidence>
<dbReference type="InterPro" id="IPR050493">
    <property type="entry name" value="FAD-dep_Monooxygenase_BioMet"/>
</dbReference>
<evidence type="ECO:0000256" key="3">
    <source>
        <dbReference type="ARBA" id="ARBA00022827"/>
    </source>
</evidence>
<reference evidence="7 8" key="1">
    <citation type="submission" date="2019-01" db="EMBL/GenBank/DDBJ databases">
        <title>Genome sequencing of strain DFW100M-13.</title>
        <authorList>
            <person name="Heo J."/>
            <person name="Kim S.-J."/>
            <person name="Kim J.-S."/>
            <person name="Hong S.-B."/>
            <person name="Kwon S.-W."/>
        </authorList>
    </citation>
    <scope>NUCLEOTIDE SEQUENCE [LARGE SCALE GENOMIC DNA]</scope>
    <source>
        <strain evidence="7 8">DFW100M-13</strain>
    </source>
</reference>
<feature type="domain" description="FAD-binding" evidence="6">
    <location>
        <begin position="6"/>
        <end position="338"/>
    </location>
</feature>
<organism evidence="7 8">
    <name type="scientific">Microbacterium protaetiae</name>
    <dbReference type="NCBI Taxonomy" id="2509458"/>
    <lineage>
        <taxon>Bacteria</taxon>
        <taxon>Bacillati</taxon>
        <taxon>Actinomycetota</taxon>
        <taxon>Actinomycetes</taxon>
        <taxon>Micrococcales</taxon>
        <taxon>Microbacteriaceae</taxon>
        <taxon>Microbacterium</taxon>
    </lineage>
</organism>
<dbReference type="InterPro" id="IPR036188">
    <property type="entry name" value="FAD/NAD-bd_sf"/>
</dbReference>
<dbReference type="Proteomes" id="UP000293995">
    <property type="component" value="Chromosome"/>
</dbReference>
<dbReference type="KEGG" id="mprt:ET475_03565"/>
<sequence length="397" mass="42609">MSGRPRVAIIGGGGGGLALAAFLAAADIEADVYEQASQLGEVGAGVQLGPNGLRLLDRIGLGDQVRGLGTELLPGSTYRRMDGAPTTPIQTTDSAGAYSAYGMHRADLISLLAGGVPADRIHTGKRVTAVEQSTGEATACFADGSRISADVVVGADGIHSVVRAQFAGSSEPVFSGTIAYRGLIDADRLDDWPPQLSELWMGQGKHFLVFPVRGGRMLNYVGFIPSDDRVRESWSAPGDPDELRAAFAGWDPRIEHVLARVESCFWWGLYDREPIDTWTHARVTLLGDAAHPMLPHLGQGVNQAIEDAATLAAMLRHHGAEVTTALEGYESLRLPRTRVMQTGSRQFGARFDRSGDARELDARDAEIQSARDFRLWIFDHDAASAADDAIRETHALS</sequence>
<dbReference type="Gene3D" id="3.50.50.60">
    <property type="entry name" value="FAD/NAD(P)-binding domain"/>
    <property type="match status" value="1"/>
</dbReference>
<keyword evidence="8" id="KW-1185">Reference proteome</keyword>
<proteinExistence type="predicted"/>
<dbReference type="SUPFAM" id="SSF51905">
    <property type="entry name" value="FAD/NAD(P)-binding domain"/>
    <property type="match status" value="1"/>
</dbReference>
<keyword evidence="4" id="KW-0560">Oxidoreductase</keyword>
<dbReference type="SUPFAM" id="SSF54373">
    <property type="entry name" value="FAD-linked reductases, C-terminal domain"/>
    <property type="match status" value="1"/>
</dbReference>
<dbReference type="PANTHER" id="PTHR13789">
    <property type="entry name" value="MONOOXYGENASE"/>
    <property type="match status" value="1"/>
</dbReference>
<dbReference type="RefSeq" id="WP_129386091.1">
    <property type="nucleotide sequence ID" value="NZ_CP035494.1"/>
</dbReference>
<comment type="cofactor">
    <cofactor evidence="1">
        <name>FAD</name>
        <dbReference type="ChEBI" id="CHEBI:57692"/>
    </cofactor>
</comment>
<evidence type="ECO:0000256" key="1">
    <source>
        <dbReference type="ARBA" id="ARBA00001974"/>
    </source>
</evidence>
<keyword evidence="3" id="KW-0274">FAD</keyword>
<dbReference type="InterPro" id="IPR002938">
    <property type="entry name" value="FAD-bd"/>
</dbReference>
<dbReference type="PRINTS" id="PR00420">
    <property type="entry name" value="RNGMNOXGNASE"/>
</dbReference>
<protein>
    <submittedName>
        <fullName evidence="7">2-polyprenyl-6-methoxyphenol hydroxylase</fullName>
    </submittedName>
</protein>
<evidence type="ECO:0000313" key="7">
    <source>
        <dbReference type="EMBL" id="QAY59161.1"/>
    </source>
</evidence>
<dbReference type="EMBL" id="CP035494">
    <property type="protein sequence ID" value="QAY59161.1"/>
    <property type="molecule type" value="Genomic_DNA"/>
</dbReference>
<evidence type="ECO:0000313" key="8">
    <source>
        <dbReference type="Proteomes" id="UP000293995"/>
    </source>
</evidence>